<feature type="region of interest" description="Disordered" evidence="6">
    <location>
        <begin position="1"/>
        <end position="22"/>
    </location>
</feature>
<name>A0ABY6D882_9RHOB</name>
<reference evidence="8" key="1">
    <citation type="submission" date="2022-10" db="EMBL/GenBank/DDBJ databases">
        <title>Roseovarius pelagicus sp. nov., isolated from Arctic seawater.</title>
        <authorList>
            <person name="Hong Y.W."/>
            <person name="Hwang C.Y."/>
        </authorList>
    </citation>
    <scope>NUCLEOTIDE SEQUENCE</scope>
    <source>
        <strain evidence="8">HL-MP18</strain>
    </source>
</reference>
<dbReference type="Pfam" id="PF13860">
    <property type="entry name" value="FlgD_ig"/>
    <property type="match status" value="1"/>
</dbReference>
<sequence>MQVTSTQPGTSPPPTGAQPNAAATNALSSDFETFLKMLTVQMENQDPLNPVDSADFATQLAAFSSVEQQVRTNDLLGGLSEQMGLMGLGQLQGWVGMVARAEMPVAFDGTPVELQYDTSTGTDLAQLVVRDATGGIVQQKSVSPSGGPVIWDGTDETGQMLPAGTYHLSVDAFQREAHLGTAPVASQSRVVEARLSGGTTVLVMAGGQEVQAAEVIALRQPDPN</sequence>
<gene>
    <name evidence="8" type="primary">flgD</name>
    <name evidence="8" type="ORF">N7U68_14480</name>
</gene>
<comment type="function">
    <text evidence="4 5">Required for flagellar hook formation. May act as a scaffolding protein.</text>
</comment>
<dbReference type="InterPro" id="IPR005648">
    <property type="entry name" value="FlgD"/>
</dbReference>
<evidence type="ECO:0000256" key="1">
    <source>
        <dbReference type="ARBA" id="ARBA00010577"/>
    </source>
</evidence>
<dbReference type="EMBL" id="CP106738">
    <property type="protein sequence ID" value="UXX82298.1"/>
    <property type="molecule type" value="Genomic_DNA"/>
</dbReference>
<evidence type="ECO:0000256" key="2">
    <source>
        <dbReference type="ARBA" id="ARBA00016013"/>
    </source>
</evidence>
<evidence type="ECO:0000259" key="7">
    <source>
        <dbReference type="Pfam" id="PF13860"/>
    </source>
</evidence>
<dbReference type="InterPro" id="IPR025965">
    <property type="entry name" value="FlgD/Vpr_Ig-like"/>
</dbReference>
<evidence type="ECO:0000313" key="8">
    <source>
        <dbReference type="EMBL" id="UXX82298.1"/>
    </source>
</evidence>
<dbReference type="Proteomes" id="UP001064087">
    <property type="component" value="Chromosome"/>
</dbReference>
<dbReference type="RefSeq" id="WP_263047272.1">
    <property type="nucleotide sequence ID" value="NZ_CP106738.1"/>
</dbReference>
<evidence type="ECO:0000256" key="3">
    <source>
        <dbReference type="ARBA" id="ARBA00022795"/>
    </source>
</evidence>
<feature type="domain" description="FlgD/Vpr Ig-like" evidence="7">
    <location>
        <begin position="107"/>
        <end position="172"/>
    </location>
</feature>
<keyword evidence="8" id="KW-0282">Flagellum</keyword>
<keyword evidence="3 5" id="KW-1005">Bacterial flagellum biogenesis</keyword>
<accession>A0ABY6D882</accession>
<comment type="similarity">
    <text evidence="1 5">Belongs to the FlgD family.</text>
</comment>
<evidence type="ECO:0000313" key="9">
    <source>
        <dbReference type="Proteomes" id="UP001064087"/>
    </source>
</evidence>
<keyword evidence="8" id="KW-0969">Cilium</keyword>
<proteinExistence type="inferred from homology"/>
<dbReference type="NCBIfam" id="NF009453">
    <property type="entry name" value="PRK12813.1"/>
    <property type="match status" value="1"/>
</dbReference>
<evidence type="ECO:0000256" key="6">
    <source>
        <dbReference type="SAM" id="MobiDB-lite"/>
    </source>
</evidence>
<organism evidence="8 9">
    <name type="scientific">Roseovarius pelagicus</name>
    <dbReference type="NCBI Taxonomy" id="2980108"/>
    <lineage>
        <taxon>Bacteria</taxon>
        <taxon>Pseudomonadati</taxon>
        <taxon>Pseudomonadota</taxon>
        <taxon>Alphaproteobacteria</taxon>
        <taxon>Rhodobacterales</taxon>
        <taxon>Roseobacteraceae</taxon>
        <taxon>Roseovarius</taxon>
    </lineage>
</organism>
<evidence type="ECO:0000256" key="4">
    <source>
        <dbReference type="ARBA" id="ARBA00024746"/>
    </source>
</evidence>
<keyword evidence="8" id="KW-0966">Cell projection</keyword>
<dbReference type="Gene3D" id="2.60.40.4070">
    <property type="match status" value="1"/>
</dbReference>
<dbReference type="Pfam" id="PF03963">
    <property type="entry name" value="FlgD"/>
    <property type="match status" value="1"/>
</dbReference>
<evidence type="ECO:0000256" key="5">
    <source>
        <dbReference type="RuleBase" id="RU362076"/>
    </source>
</evidence>
<keyword evidence="9" id="KW-1185">Reference proteome</keyword>
<protein>
    <recommendedName>
        <fullName evidence="2 5">Basal-body rod modification protein FlgD</fullName>
    </recommendedName>
</protein>